<dbReference type="CDD" id="cd21037">
    <property type="entry name" value="MLKL_NTD"/>
    <property type="match status" value="1"/>
</dbReference>
<feature type="domain" description="Protein kinase" evidence="1">
    <location>
        <begin position="169"/>
        <end position="417"/>
    </location>
</feature>
<dbReference type="InterPro" id="IPR011009">
    <property type="entry name" value="Kinase-like_dom_sf"/>
</dbReference>
<name>A0A0D9X6Y0_9ORYZ</name>
<dbReference type="InterPro" id="IPR036537">
    <property type="entry name" value="Adaptor_Cbl_N_dom_sf"/>
</dbReference>
<dbReference type="InterPro" id="IPR059179">
    <property type="entry name" value="MLKL-like_MCAfunc"/>
</dbReference>
<evidence type="ECO:0000313" key="2">
    <source>
        <dbReference type="EnsemblPlants" id="LPERR08G09610.2"/>
    </source>
</evidence>
<dbReference type="SUPFAM" id="SSF56112">
    <property type="entry name" value="Protein kinase-like (PK-like)"/>
    <property type="match status" value="1"/>
</dbReference>
<dbReference type="Pfam" id="PF07714">
    <property type="entry name" value="PK_Tyr_Ser-Thr"/>
    <property type="match status" value="2"/>
</dbReference>
<dbReference type="AlphaFoldDB" id="A0A0D9X6Y0"/>
<dbReference type="InterPro" id="IPR000719">
    <property type="entry name" value="Prot_kinase_dom"/>
</dbReference>
<dbReference type="Gene3D" id="1.10.510.10">
    <property type="entry name" value="Transferase(Phosphotransferase) domain 1"/>
    <property type="match status" value="2"/>
</dbReference>
<dbReference type="PROSITE" id="PS50011">
    <property type="entry name" value="PROTEIN_KINASE_DOM"/>
    <property type="match status" value="1"/>
</dbReference>
<reference evidence="2" key="3">
    <citation type="submission" date="2015-04" db="UniProtKB">
        <authorList>
            <consortium name="EnsemblPlants"/>
        </authorList>
    </citation>
    <scope>IDENTIFICATION</scope>
</reference>
<sequence length="417" mass="46119">MAAAAVLDAAGLVSAILRAVRTARRNRRECRLLARRVVMVGDLLQQLLPPDSERRCGGRRALDGLGARRAPAGASQESGAVRGFITAGRQAEQFREVQSEINDYMLLFPVVSHIDLTRRLDLIYGMLLPPPPPPPGSQPLQQCVTIRHEEITATEVIPFESNQAITELFEFGQSQVAGMFGRATGQRAEVEMALLVASALFTSVSSQYERELNLLTKLQHMNIIKLLGHCTGESELILLYEYMPNGSLDKFIHGPNREVLFDWSLRFQIIQGIAEGLQYLHTGYIAPEYLRQGILSTKVDVYAYGVILLEIITARRSTELLDAPLRNEDRIVEITRCIQIAWLCVQTDPADRPSMLDVLAMLRGEKNVPAPKKPGDLLPEGETSGEILPESETSGEIAHWFVSSGGTCSSSEFTVPR</sequence>
<dbReference type="PANTHER" id="PTHR27006">
    <property type="entry name" value="PROMASTIGOTE SURFACE ANTIGEN PROTEIN PSA"/>
    <property type="match status" value="1"/>
</dbReference>
<evidence type="ECO:0000313" key="3">
    <source>
        <dbReference type="Proteomes" id="UP000032180"/>
    </source>
</evidence>
<dbReference type="EnsemblPlants" id="LPERR08G09610.2">
    <property type="protein sequence ID" value="LPERR08G09610.2"/>
    <property type="gene ID" value="LPERR08G09610"/>
</dbReference>
<reference evidence="2 3" key="1">
    <citation type="submission" date="2012-08" db="EMBL/GenBank/DDBJ databases">
        <title>Oryza genome evolution.</title>
        <authorList>
            <person name="Wing R.A."/>
        </authorList>
    </citation>
    <scope>NUCLEOTIDE SEQUENCE</scope>
</reference>
<dbReference type="InterPro" id="IPR001245">
    <property type="entry name" value="Ser-Thr/Tyr_kinase_cat_dom"/>
</dbReference>
<dbReference type="STRING" id="77586.A0A0D9X6Y0"/>
<dbReference type="GO" id="GO:0007166">
    <property type="term" value="P:cell surface receptor signaling pathway"/>
    <property type="evidence" value="ECO:0007669"/>
    <property type="project" value="InterPro"/>
</dbReference>
<accession>A0A0D9X6Y0</accession>
<keyword evidence="3" id="KW-1185">Reference proteome</keyword>
<organism evidence="2 3">
    <name type="scientific">Leersia perrieri</name>
    <dbReference type="NCBI Taxonomy" id="77586"/>
    <lineage>
        <taxon>Eukaryota</taxon>
        <taxon>Viridiplantae</taxon>
        <taxon>Streptophyta</taxon>
        <taxon>Embryophyta</taxon>
        <taxon>Tracheophyta</taxon>
        <taxon>Spermatophyta</taxon>
        <taxon>Magnoliopsida</taxon>
        <taxon>Liliopsida</taxon>
        <taxon>Poales</taxon>
        <taxon>Poaceae</taxon>
        <taxon>BOP clade</taxon>
        <taxon>Oryzoideae</taxon>
        <taxon>Oryzeae</taxon>
        <taxon>Oryzinae</taxon>
        <taxon>Leersia</taxon>
    </lineage>
</organism>
<dbReference type="Proteomes" id="UP000032180">
    <property type="component" value="Chromosome 8"/>
</dbReference>
<dbReference type="PANTHER" id="PTHR27006:SF562">
    <property type="entry name" value="REPEAT TRANSMEMBRANE PROTEIN KINASE, PUTATIVE-RELATED"/>
    <property type="match status" value="1"/>
</dbReference>
<proteinExistence type="predicted"/>
<reference evidence="3" key="2">
    <citation type="submission" date="2013-12" db="EMBL/GenBank/DDBJ databases">
        <authorList>
            <person name="Yu Y."/>
            <person name="Lee S."/>
            <person name="de Baynast K."/>
            <person name="Wissotski M."/>
            <person name="Liu L."/>
            <person name="Talag J."/>
            <person name="Goicoechea J."/>
            <person name="Angelova A."/>
            <person name="Jetty R."/>
            <person name="Kudrna D."/>
            <person name="Golser W."/>
            <person name="Rivera L."/>
            <person name="Zhang J."/>
            <person name="Wing R."/>
        </authorList>
    </citation>
    <scope>NUCLEOTIDE SEQUENCE</scope>
</reference>
<evidence type="ECO:0000259" key="1">
    <source>
        <dbReference type="PROSITE" id="PS50011"/>
    </source>
</evidence>
<dbReference type="Gene3D" id="1.20.930.20">
    <property type="entry name" value="Adaptor protein Cbl, N-terminal domain"/>
    <property type="match status" value="1"/>
</dbReference>
<dbReference type="GO" id="GO:0005524">
    <property type="term" value="F:ATP binding"/>
    <property type="evidence" value="ECO:0007669"/>
    <property type="project" value="InterPro"/>
</dbReference>
<dbReference type="GO" id="GO:0004672">
    <property type="term" value="F:protein kinase activity"/>
    <property type="evidence" value="ECO:0007669"/>
    <property type="project" value="InterPro"/>
</dbReference>
<protein>
    <recommendedName>
        <fullName evidence="1">Protein kinase domain-containing protein</fullName>
    </recommendedName>
</protein>
<dbReference type="Gramene" id="LPERR08G09610.2">
    <property type="protein sequence ID" value="LPERR08G09610.2"/>
    <property type="gene ID" value="LPERR08G09610"/>
</dbReference>